<evidence type="ECO:0000256" key="2">
    <source>
        <dbReference type="ARBA" id="ARBA00012513"/>
    </source>
</evidence>
<dbReference type="PANTHER" id="PTHR48012:SF27">
    <property type="entry name" value="SERINE_THREONINE-PROTEIN KINASE SID1"/>
    <property type="match status" value="1"/>
</dbReference>
<dbReference type="EC" id="2.7.11.1" evidence="2"/>
<evidence type="ECO:0000256" key="1">
    <source>
        <dbReference type="ARBA" id="ARBA00008874"/>
    </source>
</evidence>
<dbReference type="GO" id="GO:0004674">
    <property type="term" value="F:protein serine/threonine kinase activity"/>
    <property type="evidence" value="ECO:0007669"/>
    <property type="project" value="UniProtKB-KW"/>
</dbReference>
<dbReference type="FunFam" id="1.10.510.10:FF:000499">
    <property type="entry name" value="Serine/threonine-protein kinase KIC1"/>
    <property type="match status" value="1"/>
</dbReference>
<reference evidence="12 13" key="1">
    <citation type="submission" date="2016-08" db="EMBL/GenBank/DDBJ databases">
        <title>Whole genome shotgun sequence of Pichia membranifaciens KS47-1.</title>
        <authorList>
            <person name="Konishi M."/>
            <person name="Ishida M."/>
            <person name="Arakawa T."/>
            <person name="Kato Y."/>
            <person name="Horiuchi J."/>
        </authorList>
    </citation>
    <scope>NUCLEOTIDE SEQUENCE [LARGE SCALE GENOMIC DNA]</scope>
    <source>
        <strain evidence="12 13">KS47-1</strain>
    </source>
</reference>
<protein>
    <recommendedName>
        <fullName evidence="2">non-specific serine/threonine protein kinase</fullName>
        <ecNumber evidence="2">2.7.11.1</ecNumber>
    </recommendedName>
</protein>
<evidence type="ECO:0000313" key="13">
    <source>
        <dbReference type="Proteomes" id="UP000186136"/>
    </source>
</evidence>
<evidence type="ECO:0000256" key="7">
    <source>
        <dbReference type="ARBA" id="ARBA00022840"/>
    </source>
</evidence>
<dbReference type="Gene3D" id="1.10.510.10">
    <property type="entry name" value="Transferase(Phosphotransferase) domain 1"/>
    <property type="match status" value="1"/>
</dbReference>
<dbReference type="InterPro" id="IPR011009">
    <property type="entry name" value="Kinase-like_dom_sf"/>
</dbReference>
<organism evidence="12 13">
    <name type="scientific">Pichia membranifaciens</name>
    <dbReference type="NCBI Taxonomy" id="4926"/>
    <lineage>
        <taxon>Eukaryota</taxon>
        <taxon>Fungi</taxon>
        <taxon>Dikarya</taxon>
        <taxon>Ascomycota</taxon>
        <taxon>Saccharomycotina</taxon>
        <taxon>Pichiomycetes</taxon>
        <taxon>Pichiales</taxon>
        <taxon>Pichiaceae</taxon>
        <taxon>Pichia</taxon>
    </lineage>
</organism>
<dbReference type="Proteomes" id="UP000186136">
    <property type="component" value="Unassembled WGS sequence"/>
</dbReference>
<dbReference type="GO" id="GO:0005524">
    <property type="term" value="F:ATP binding"/>
    <property type="evidence" value="ECO:0007669"/>
    <property type="project" value="UniProtKB-UniRule"/>
</dbReference>
<dbReference type="PROSITE" id="PS50011">
    <property type="entry name" value="PROTEIN_KINASE_DOM"/>
    <property type="match status" value="1"/>
</dbReference>
<comment type="catalytic activity">
    <reaction evidence="9">
        <text>L-seryl-[protein] + ATP = O-phospho-L-seryl-[protein] + ADP + H(+)</text>
        <dbReference type="Rhea" id="RHEA:17989"/>
        <dbReference type="Rhea" id="RHEA-COMP:9863"/>
        <dbReference type="Rhea" id="RHEA-COMP:11604"/>
        <dbReference type="ChEBI" id="CHEBI:15378"/>
        <dbReference type="ChEBI" id="CHEBI:29999"/>
        <dbReference type="ChEBI" id="CHEBI:30616"/>
        <dbReference type="ChEBI" id="CHEBI:83421"/>
        <dbReference type="ChEBI" id="CHEBI:456216"/>
        <dbReference type="EC" id="2.7.11.1"/>
    </reaction>
</comment>
<evidence type="ECO:0000256" key="6">
    <source>
        <dbReference type="ARBA" id="ARBA00022777"/>
    </source>
</evidence>
<dbReference type="InterPro" id="IPR000719">
    <property type="entry name" value="Prot_kinase_dom"/>
</dbReference>
<dbReference type="GO" id="GO:0030447">
    <property type="term" value="P:filamentous growth"/>
    <property type="evidence" value="ECO:0007669"/>
    <property type="project" value="UniProtKB-ARBA"/>
</dbReference>
<evidence type="ECO:0000256" key="4">
    <source>
        <dbReference type="ARBA" id="ARBA00022679"/>
    </source>
</evidence>
<dbReference type="Pfam" id="PF00069">
    <property type="entry name" value="Pkinase"/>
    <property type="match status" value="1"/>
</dbReference>
<dbReference type="SUPFAM" id="SSF56112">
    <property type="entry name" value="Protein kinase-like (PK-like)"/>
    <property type="match status" value="1"/>
</dbReference>
<name>A0A1Q2YDZ6_9ASCO</name>
<keyword evidence="7 10" id="KW-0067">ATP-binding</keyword>
<keyword evidence="4" id="KW-0808">Transferase</keyword>
<comment type="caution">
    <text evidence="12">The sequence shown here is derived from an EMBL/GenBank/DDBJ whole genome shotgun (WGS) entry which is preliminary data.</text>
</comment>
<dbReference type="PANTHER" id="PTHR48012">
    <property type="entry name" value="STERILE20-LIKE KINASE, ISOFORM B-RELATED"/>
    <property type="match status" value="1"/>
</dbReference>
<dbReference type="EMBL" id="BDGI01000044">
    <property type="protein sequence ID" value="GAV27744.1"/>
    <property type="molecule type" value="Genomic_DNA"/>
</dbReference>
<evidence type="ECO:0000259" key="11">
    <source>
        <dbReference type="PROSITE" id="PS50011"/>
    </source>
</evidence>
<keyword evidence="3" id="KW-0723">Serine/threonine-protein kinase</keyword>
<dbReference type="OrthoDB" id="248923at2759"/>
<comment type="catalytic activity">
    <reaction evidence="8">
        <text>L-threonyl-[protein] + ATP = O-phospho-L-threonyl-[protein] + ADP + H(+)</text>
        <dbReference type="Rhea" id="RHEA:46608"/>
        <dbReference type="Rhea" id="RHEA-COMP:11060"/>
        <dbReference type="Rhea" id="RHEA-COMP:11605"/>
        <dbReference type="ChEBI" id="CHEBI:15378"/>
        <dbReference type="ChEBI" id="CHEBI:30013"/>
        <dbReference type="ChEBI" id="CHEBI:30616"/>
        <dbReference type="ChEBI" id="CHEBI:61977"/>
        <dbReference type="ChEBI" id="CHEBI:456216"/>
        <dbReference type="EC" id="2.7.11.1"/>
    </reaction>
</comment>
<dbReference type="SMART" id="SM00220">
    <property type="entry name" value="S_TKc"/>
    <property type="match status" value="1"/>
</dbReference>
<comment type="similarity">
    <text evidence="1">Belongs to the protein kinase superfamily. STE Ser/Thr protein kinase family. STE20 subfamily.</text>
</comment>
<evidence type="ECO:0000313" key="12">
    <source>
        <dbReference type="EMBL" id="GAV27744.1"/>
    </source>
</evidence>
<dbReference type="GO" id="GO:0005737">
    <property type="term" value="C:cytoplasm"/>
    <property type="evidence" value="ECO:0007669"/>
    <property type="project" value="TreeGrafter"/>
</dbReference>
<gene>
    <name evidence="12" type="ORF">PMKS-001212</name>
</gene>
<dbReference type="InterPro" id="IPR050629">
    <property type="entry name" value="STE20/SPS1-PAK"/>
</dbReference>
<evidence type="ECO:0000256" key="9">
    <source>
        <dbReference type="ARBA" id="ARBA00048679"/>
    </source>
</evidence>
<keyword evidence="13" id="KW-1185">Reference proteome</keyword>
<proteinExistence type="inferred from homology"/>
<feature type="binding site" evidence="10">
    <location>
        <position position="39"/>
    </location>
    <ligand>
        <name>ATP</name>
        <dbReference type="ChEBI" id="CHEBI:30616"/>
    </ligand>
</feature>
<dbReference type="InterPro" id="IPR017441">
    <property type="entry name" value="Protein_kinase_ATP_BS"/>
</dbReference>
<sequence length="485" mass="55514">MSRKFSADQFSLSTELGRGAFGVVYLAQDRVTHRQVAVKQIDLESTQDLSEIQQEILMLSTCHHKNITQYYGCFMKGYKLWIIMEYLGAGSCSDLLTAGPFSEQVISYIVGRVLNALLYLHDNGKIHRDIKAANVLIGLNGEVKLADFGVATQLSNNLSKRLTFVGTPYWMAPEIIKQEEYSFKADVWSLGITAIEMAYGKPPLTEFDPMRVLFRITEGPAPSLDSSFSESFKDFTGKCLVKDPAKRSTVKDLLKHPFIKVGEKTSSKEIRALLERKWKWDLESGNISKPYYTPTVKNESNLDAKSGDQSSTITWNLTFKNDTLKHITESVKNIDIVPQSPLHDYYSETTNSEQQHKEDGMRKELIAILNQTFSKISQKYNLSTSQYDQLVNYETLLIDSFFLNQDAQYRDMFSKFHKLVLKRVMKSGNEDLQKIALPKYYLAEANQLRYLKKEKKEVGNVDYDPIEELLLQRWAESFIHKNSSL</sequence>
<evidence type="ECO:0000256" key="10">
    <source>
        <dbReference type="PROSITE-ProRule" id="PRU10141"/>
    </source>
</evidence>
<evidence type="ECO:0000256" key="3">
    <source>
        <dbReference type="ARBA" id="ARBA00022527"/>
    </source>
</evidence>
<dbReference type="AlphaFoldDB" id="A0A1Q2YDZ6"/>
<dbReference type="PROSITE" id="PS00107">
    <property type="entry name" value="PROTEIN_KINASE_ATP"/>
    <property type="match status" value="1"/>
</dbReference>
<keyword evidence="6" id="KW-0418">Kinase</keyword>
<evidence type="ECO:0000256" key="8">
    <source>
        <dbReference type="ARBA" id="ARBA00047899"/>
    </source>
</evidence>
<evidence type="ECO:0000256" key="5">
    <source>
        <dbReference type="ARBA" id="ARBA00022741"/>
    </source>
</evidence>
<keyword evidence="5 10" id="KW-0547">Nucleotide-binding</keyword>
<accession>A0A1Q2YDZ6</accession>
<feature type="domain" description="Protein kinase" evidence="11">
    <location>
        <begin position="10"/>
        <end position="259"/>
    </location>
</feature>